<evidence type="ECO:0000313" key="3">
    <source>
        <dbReference type="EMBL" id="CAL5229237.1"/>
    </source>
</evidence>
<reference evidence="3 4" key="1">
    <citation type="submission" date="2024-06" db="EMBL/GenBank/DDBJ databases">
        <authorList>
            <person name="Kraege A."/>
            <person name="Thomma B."/>
        </authorList>
    </citation>
    <scope>NUCLEOTIDE SEQUENCE [LARGE SCALE GENOMIC DNA]</scope>
</reference>
<gene>
    <name evidence="3" type="primary">g12523</name>
    <name evidence="3" type="ORF">VP750_LOCUS11143</name>
</gene>
<dbReference type="InterPro" id="IPR050135">
    <property type="entry name" value="dGTPase-like"/>
</dbReference>
<dbReference type="SMART" id="SM00471">
    <property type="entry name" value="HDc"/>
    <property type="match status" value="1"/>
</dbReference>
<keyword evidence="4" id="KW-1185">Reference proteome</keyword>
<feature type="domain" description="HD" evidence="2">
    <location>
        <begin position="107"/>
        <end position="245"/>
    </location>
</feature>
<dbReference type="PROSITE" id="PS51831">
    <property type="entry name" value="HD"/>
    <property type="match status" value="1"/>
</dbReference>
<dbReference type="SUPFAM" id="SSF109604">
    <property type="entry name" value="HD-domain/PDEase-like"/>
    <property type="match status" value="1"/>
</dbReference>
<accession>A0ABP1GBK7</accession>
<dbReference type="PANTHER" id="PTHR11373:SF4">
    <property type="entry name" value="DEOXYNUCLEOSIDE TRIPHOSPHATE TRIPHOSPHOHYDROLASE SAMHD1"/>
    <property type="match status" value="1"/>
</dbReference>
<evidence type="ECO:0000259" key="2">
    <source>
        <dbReference type="PROSITE" id="PS51831"/>
    </source>
</evidence>
<name>A0ABP1GBK7_9CHLO</name>
<dbReference type="CDD" id="cd00077">
    <property type="entry name" value="HDc"/>
    <property type="match status" value="1"/>
</dbReference>
<dbReference type="InterPro" id="IPR006674">
    <property type="entry name" value="HD_domain"/>
</dbReference>
<protein>
    <submittedName>
        <fullName evidence="3">G12523 protein</fullName>
    </submittedName>
</protein>
<feature type="region of interest" description="Disordered" evidence="1">
    <location>
        <begin position="520"/>
        <end position="548"/>
    </location>
</feature>
<evidence type="ECO:0000256" key="1">
    <source>
        <dbReference type="SAM" id="MobiDB-lite"/>
    </source>
</evidence>
<dbReference type="Gene3D" id="3.30.70.2760">
    <property type="match status" value="1"/>
</dbReference>
<organism evidence="3 4">
    <name type="scientific">Coccomyxa viridis</name>
    <dbReference type="NCBI Taxonomy" id="1274662"/>
    <lineage>
        <taxon>Eukaryota</taxon>
        <taxon>Viridiplantae</taxon>
        <taxon>Chlorophyta</taxon>
        <taxon>core chlorophytes</taxon>
        <taxon>Trebouxiophyceae</taxon>
        <taxon>Trebouxiophyceae incertae sedis</taxon>
        <taxon>Coccomyxaceae</taxon>
        <taxon>Coccomyxa</taxon>
    </lineage>
</organism>
<dbReference type="PANTHER" id="PTHR11373">
    <property type="entry name" value="DEOXYNUCLEOSIDE TRIPHOSPHATE TRIPHOSPHOHYDROLASE"/>
    <property type="match status" value="1"/>
</dbReference>
<dbReference type="EMBL" id="CAXHTA020000020">
    <property type="protein sequence ID" value="CAL5229237.1"/>
    <property type="molecule type" value="Genomic_DNA"/>
</dbReference>
<dbReference type="Proteomes" id="UP001497392">
    <property type="component" value="Unassembled WGS sequence"/>
</dbReference>
<comment type="caution">
    <text evidence="3">The sequence shown here is derived from an EMBL/GenBank/DDBJ whole genome shotgun (WGS) entry which is preliminary data.</text>
</comment>
<proteinExistence type="predicted"/>
<evidence type="ECO:0000313" key="4">
    <source>
        <dbReference type="Proteomes" id="UP001497392"/>
    </source>
</evidence>
<dbReference type="InterPro" id="IPR003607">
    <property type="entry name" value="HD/PDEase_dom"/>
</dbReference>
<dbReference type="Gene3D" id="1.10.3210.10">
    <property type="entry name" value="Hypothetical protein af1432"/>
    <property type="match status" value="1"/>
</dbReference>
<dbReference type="Pfam" id="PF01966">
    <property type="entry name" value="HD"/>
    <property type="match status" value="1"/>
</dbReference>
<sequence length="560" mass="63822">MEGLSSGIYIPTEDAGEGTQVNFSQRMQGAPDLSLLPNHNYGLGRNSQDFGCRSQERGKLFNDPVHGHFRLDPIAVKIIDTPQFQRLSDLKQLGCTYYVFRGASHNRAEHSMGVAHLAYTLANQIYQLQGKDLDITRSDVKCAEVAGLVHDLGHGPYSHVFDRFMTRMNRDWQHERMSVELLEDILGGEQSHTISRDLSDEEIKHIEAMITCEKGGQPAPSGKRWLYEIVANNRNGLDVDKYDYLQRDSMYCNTKISVDIKRIFSFVKVLDDELCYKYSEYHNIYEVYATRARMFRNVYLHRKANAVEHMIVDALVGADPVFRLADATENAQDFAKLDDSILKAIEYYGTNRPGFGSAAIDADDDGETSVRRAQAILKRLRKRDLYKFVEEFLVPQDVLANDRWVTPTPADIIAAKGSHLLRAEDIIISEVKVDLTKGDRNPMDNVSFFDYPESTEKRKVPPHQISTMFPICNRELWCRVFTRDSHPDVVRATQEAAREFVKRRFGGTVQMATPIRRKRPINLPNGISANGVLQREDSNPRKRSLSQALDAAEHYQQLSQ</sequence>